<gene>
    <name evidence="1" type="ORF">DPMN_029296</name>
</gene>
<accession>A0A9D4RGZ8</accession>
<reference evidence="1" key="2">
    <citation type="submission" date="2020-11" db="EMBL/GenBank/DDBJ databases">
        <authorList>
            <person name="McCartney M.A."/>
            <person name="Auch B."/>
            <person name="Kono T."/>
            <person name="Mallez S."/>
            <person name="Becker A."/>
            <person name="Gohl D.M."/>
            <person name="Silverstein K.A.T."/>
            <person name="Koren S."/>
            <person name="Bechman K.B."/>
            <person name="Herman A."/>
            <person name="Abrahante J.E."/>
            <person name="Garbe J."/>
        </authorList>
    </citation>
    <scope>NUCLEOTIDE SEQUENCE</scope>
    <source>
        <strain evidence="1">Duluth1</strain>
        <tissue evidence="1">Whole animal</tissue>
    </source>
</reference>
<dbReference type="EMBL" id="JAIWYP010000002">
    <property type="protein sequence ID" value="KAH3866237.1"/>
    <property type="molecule type" value="Genomic_DNA"/>
</dbReference>
<evidence type="ECO:0000313" key="2">
    <source>
        <dbReference type="Proteomes" id="UP000828390"/>
    </source>
</evidence>
<sequence length="146" mass="16741">MDKWYSNFGDFLAERDLFNKPERIWNADKTGFQMGSKAGYIIEQSKKKFPTQVPHMSGSSTKARLTVMFSASASGSMMPSFYVSPEPPPKGVSFELLITRWICSIYRERMDGLCNILEILGSLRKAHSYRKICFIVDRLCWIAHQS</sequence>
<reference evidence="1" key="1">
    <citation type="journal article" date="2019" name="bioRxiv">
        <title>The Genome of the Zebra Mussel, Dreissena polymorpha: A Resource for Invasive Species Research.</title>
        <authorList>
            <person name="McCartney M.A."/>
            <person name="Auch B."/>
            <person name="Kono T."/>
            <person name="Mallez S."/>
            <person name="Zhang Y."/>
            <person name="Obille A."/>
            <person name="Becker A."/>
            <person name="Abrahante J.E."/>
            <person name="Garbe J."/>
            <person name="Badalamenti J.P."/>
            <person name="Herman A."/>
            <person name="Mangelson H."/>
            <person name="Liachko I."/>
            <person name="Sullivan S."/>
            <person name="Sone E.D."/>
            <person name="Koren S."/>
            <person name="Silverstein K.A.T."/>
            <person name="Beckman K.B."/>
            <person name="Gohl D.M."/>
        </authorList>
    </citation>
    <scope>NUCLEOTIDE SEQUENCE</scope>
    <source>
        <strain evidence="1">Duluth1</strain>
        <tissue evidence="1">Whole animal</tissue>
    </source>
</reference>
<protein>
    <submittedName>
        <fullName evidence="1">Uncharacterized protein</fullName>
    </submittedName>
</protein>
<keyword evidence="2" id="KW-1185">Reference proteome</keyword>
<dbReference type="Proteomes" id="UP000828390">
    <property type="component" value="Unassembled WGS sequence"/>
</dbReference>
<evidence type="ECO:0000313" key="1">
    <source>
        <dbReference type="EMBL" id="KAH3866237.1"/>
    </source>
</evidence>
<proteinExistence type="predicted"/>
<organism evidence="1 2">
    <name type="scientific">Dreissena polymorpha</name>
    <name type="common">Zebra mussel</name>
    <name type="synonym">Mytilus polymorpha</name>
    <dbReference type="NCBI Taxonomy" id="45954"/>
    <lineage>
        <taxon>Eukaryota</taxon>
        <taxon>Metazoa</taxon>
        <taxon>Spiralia</taxon>
        <taxon>Lophotrochozoa</taxon>
        <taxon>Mollusca</taxon>
        <taxon>Bivalvia</taxon>
        <taxon>Autobranchia</taxon>
        <taxon>Heteroconchia</taxon>
        <taxon>Euheterodonta</taxon>
        <taxon>Imparidentia</taxon>
        <taxon>Neoheterodontei</taxon>
        <taxon>Myida</taxon>
        <taxon>Dreissenoidea</taxon>
        <taxon>Dreissenidae</taxon>
        <taxon>Dreissena</taxon>
    </lineage>
</organism>
<name>A0A9D4RGZ8_DREPO</name>
<dbReference type="AlphaFoldDB" id="A0A9D4RGZ8"/>
<comment type="caution">
    <text evidence="1">The sequence shown here is derived from an EMBL/GenBank/DDBJ whole genome shotgun (WGS) entry which is preliminary data.</text>
</comment>